<dbReference type="GO" id="GO:0003676">
    <property type="term" value="F:nucleic acid binding"/>
    <property type="evidence" value="ECO:0007669"/>
    <property type="project" value="InterPro"/>
</dbReference>
<dbReference type="PROSITE" id="PS50878">
    <property type="entry name" value="RT_POL"/>
    <property type="match status" value="1"/>
</dbReference>
<dbReference type="EMBL" id="CP133616">
    <property type="protein sequence ID" value="WMV30097.1"/>
    <property type="molecule type" value="Genomic_DNA"/>
</dbReference>
<evidence type="ECO:0000313" key="2">
    <source>
        <dbReference type="EMBL" id="WMV30097.1"/>
    </source>
</evidence>
<feature type="domain" description="Reverse transcriptase" evidence="1">
    <location>
        <begin position="1"/>
        <end position="160"/>
    </location>
</feature>
<dbReference type="SUPFAM" id="SSF56672">
    <property type="entry name" value="DNA/RNA polymerases"/>
    <property type="match status" value="1"/>
</dbReference>
<protein>
    <recommendedName>
        <fullName evidence="1">Reverse transcriptase domain-containing protein</fullName>
    </recommendedName>
</protein>
<dbReference type="SUPFAM" id="SSF53098">
    <property type="entry name" value="Ribonuclease H-like"/>
    <property type="match status" value="1"/>
</dbReference>
<gene>
    <name evidence="2" type="ORF">MTR67_023482</name>
</gene>
<name>A0AAF0TRF2_SOLVR</name>
<dbReference type="InterPro" id="IPR043502">
    <property type="entry name" value="DNA/RNA_pol_sf"/>
</dbReference>
<evidence type="ECO:0000259" key="1">
    <source>
        <dbReference type="PROSITE" id="PS50878"/>
    </source>
</evidence>
<proteinExistence type="predicted"/>
<reference evidence="2" key="1">
    <citation type="submission" date="2023-08" db="EMBL/GenBank/DDBJ databases">
        <title>A de novo genome assembly of Solanum verrucosum Schlechtendal, a Mexican diploid species geographically isolated from the other diploid A-genome species in potato relatives.</title>
        <authorList>
            <person name="Hosaka K."/>
        </authorList>
    </citation>
    <scope>NUCLEOTIDE SEQUENCE</scope>
    <source>
        <tissue evidence="2">Young leaves</tissue>
    </source>
</reference>
<dbReference type="PANTHER" id="PTHR33116:SF67">
    <property type="entry name" value="REVERSE TRANSCRIPTASE"/>
    <property type="match status" value="1"/>
</dbReference>
<dbReference type="InterPro" id="IPR000477">
    <property type="entry name" value="RT_dom"/>
</dbReference>
<dbReference type="Gene3D" id="3.30.420.10">
    <property type="entry name" value="Ribonuclease H-like superfamily/Ribonuclease H"/>
    <property type="match status" value="1"/>
</dbReference>
<dbReference type="InterPro" id="IPR036397">
    <property type="entry name" value="RNaseH_sf"/>
</dbReference>
<keyword evidence="3" id="KW-1185">Reference proteome</keyword>
<dbReference type="AlphaFoldDB" id="A0AAF0TRF2"/>
<evidence type="ECO:0000313" key="3">
    <source>
        <dbReference type="Proteomes" id="UP001234989"/>
    </source>
</evidence>
<organism evidence="2 3">
    <name type="scientific">Solanum verrucosum</name>
    <dbReference type="NCBI Taxonomy" id="315347"/>
    <lineage>
        <taxon>Eukaryota</taxon>
        <taxon>Viridiplantae</taxon>
        <taxon>Streptophyta</taxon>
        <taxon>Embryophyta</taxon>
        <taxon>Tracheophyta</taxon>
        <taxon>Spermatophyta</taxon>
        <taxon>Magnoliopsida</taxon>
        <taxon>eudicotyledons</taxon>
        <taxon>Gunneridae</taxon>
        <taxon>Pentapetalae</taxon>
        <taxon>asterids</taxon>
        <taxon>lamiids</taxon>
        <taxon>Solanales</taxon>
        <taxon>Solanaceae</taxon>
        <taxon>Solanoideae</taxon>
        <taxon>Solaneae</taxon>
        <taxon>Solanum</taxon>
    </lineage>
</organism>
<accession>A0AAF0TRF2</accession>
<dbReference type="InterPro" id="IPR012337">
    <property type="entry name" value="RNaseH-like_sf"/>
</dbReference>
<sequence>MGFSNQFIDMVWRLIANNWYSILFNGQPKGSFHSTRGVKQGDPLSPALFILSAEILSRALNSLFENHNFVGYGMPNWSRNINHIAYVDDTIIFSSAEEGSLKQIMRVIKDYETISGQLVNKEKRFFYMFHKVEARLVEKVEQITGFSKGNFPFKYLGCPVFHNRKRKEYYNDMIKKVKEKLQNWRGKLLSFVGVVLIESVLQSTPIYLLSVVVLTKYTINEIDKIFARFFWRKKVEVSIRYLGQSCAYQKKRANQALDFFMIFLKHHLLNSGGGSSSNKEVVGHKALCKTYPYSSSCPCFYLLAIVEKKEYYRAWGNMTKWKVIQEINSNLVKLVKLKYPWIKVIPNQWPQLVQHFEQYRPLIKSQVVIWRKPEIGWLKCNTDGACRGNLGERSAAFCIRDADGNLVYAEAKRLWITNSIQAEARAIQGGIQHCIE</sequence>
<dbReference type="PANTHER" id="PTHR33116">
    <property type="entry name" value="REVERSE TRANSCRIPTASE ZINC-BINDING DOMAIN-CONTAINING PROTEIN-RELATED-RELATED"/>
    <property type="match status" value="1"/>
</dbReference>
<dbReference type="Proteomes" id="UP001234989">
    <property type="component" value="Chromosome 5"/>
</dbReference>
<dbReference type="Pfam" id="PF00078">
    <property type="entry name" value="RVT_1"/>
    <property type="match status" value="1"/>
</dbReference>